<dbReference type="PROSITE" id="PS50088">
    <property type="entry name" value="ANK_REPEAT"/>
    <property type="match status" value="1"/>
</dbReference>
<name>A0A2Z5JSB0_STRAR</name>
<evidence type="ECO:0000256" key="1">
    <source>
        <dbReference type="PROSITE-ProRule" id="PRU00023"/>
    </source>
</evidence>
<dbReference type="Proteomes" id="UP000252698">
    <property type="component" value="Chromosome"/>
</dbReference>
<feature type="region of interest" description="Disordered" evidence="2">
    <location>
        <begin position="175"/>
        <end position="196"/>
    </location>
</feature>
<accession>A0A2Z5JSB0</accession>
<dbReference type="SUPFAM" id="SSF48403">
    <property type="entry name" value="Ankyrin repeat"/>
    <property type="match status" value="1"/>
</dbReference>
<feature type="compositionally biased region" description="Acidic residues" evidence="2">
    <location>
        <begin position="555"/>
        <end position="573"/>
    </location>
</feature>
<dbReference type="AlphaFoldDB" id="A0A2Z5JSB0"/>
<gene>
    <name evidence="3" type="ORF">C5746_33530</name>
</gene>
<evidence type="ECO:0000256" key="2">
    <source>
        <dbReference type="SAM" id="MobiDB-lite"/>
    </source>
</evidence>
<proteinExistence type="predicted"/>
<dbReference type="KEGG" id="sata:C5746_33530"/>
<dbReference type="InterPro" id="IPR036770">
    <property type="entry name" value="Ankyrin_rpt-contain_sf"/>
</dbReference>
<organism evidence="3 4">
    <name type="scientific">Streptomyces atratus</name>
    <dbReference type="NCBI Taxonomy" id="1893"/>
    <lineage>
        <taxon>Bacteria</taxon>
        <taxon>Bacillati</taxon>
        <taxon>Actinomycetota</taxon>
        <taxon>Actinomycetes</taxon>
        <taxon>Kitasatosporales</taxon>
        <taxon>Streptomycetaceae</taxon>
        <taxon>Streptomyces</taxon>
    </lineage>
</organism>
<feature type="repeat" description="ANK" evidence="1">
    <location>
        <begin position="487"/>
        <end position="520"/>
    </location>
</feature>
<feature type="region of interest" description="Disordered" evidence="2">
    <location>
        <begin position="547"/>
        <end position="573"/>
    </location>
</feature>
<dbReference type="EMBL" id="CP027306">
    <property type="protein sequence ID" value="AXE83173.1"/>
    <property type="molecule type" value="Genomic_DNA"/>
</dbReference>
<reference evidence="3 4" key="1">
    <citation type="journal article" date="2018" name="Front. Microbiol.">
        <title>Genome Sequencing of Streptomyces atratus SCSIOZH16 and Activation Production of Nocardamine via Metabolic Engineering.</title>
        <authorList>
            <person name="Li Y."/>
            <person name="Zhang C."/>
            <person name="Liu C."/>
            <person name="Ju J."/>
            <person name="Ma J."/>
        </authorList>
    </citation>
    <scope>NUCLEOTIDE SEQUENCE [LARGE SCALE GENOMIC DNA]</scope>
    <source>
        <strain evidence="3 4">SCSIO_ZH16</strain>
    </source>
</reference>
<keyword evidence="1" id="KW-0040">ANK repeat</keyword>
<protein>
    <submittedName>
        <fullName evidence="3">Ankyrin repeat domain-containing protein</fullName>
    </submittedName>
</protein>
<sequence>MASRRQVRRYAVPRWMIEESAERRAAGDWQGACAAARFDVKFDLAQVSERYGPDVAGALGADLRHLVPDLVRWHLPRILGGRSTLATDRIVILAGYGRTPDGPGPTSLYLYLRTLPMVDGPQRIALRFGTAGKGRQPAPGVFRSGIEDWRTARYLWDARRTGELRARVGVADRPPFLHADGTPRAADELPTADPGSGDPVARAEWLTLLHQNGQVAESLAAAGIEWDPTPPQMPAWYRATPESIVAGLALDVPRLEAAVRRFAEHSPAERFQISEDWPANILLEFTDRGPLRMRLVGREEADGAAFVPEAVWRRLPDLDLLRTGGVSPGQLHPLVAGALFTGLGPATGPPGPTPPAPVRVRCRGEWHEVVFRDGRLDSPHSPQERQRENALRAFGGAVTGCFAVEHACMSGTGRLPKALQAQRRELFLRVQHGDTPGVLELLDAGVDLRVRDGGRRSLLHVLHLLDHELLLPRLLAAGLDLEAQDHLDRTPLCSAVDGGGSPDLVKALIEAGARIDVLDQMELSLAQLISKYRRTDLDFLKERVEKEHPDIGSDWWEEWEEERDDADEEDEDE</sequence>
<dbReference type="Gene3D" id="1.25.40.20">
    <property type="entry name" value="Ankyrin repeat-containing domain"/>
    <property type="match status" value="1"/>
</dbReference>
<evidence type="ECO:0000313" key="4">
    <source>
        <dbReference type="Proteomes" id="UP000252698"/>
    </source>
</evidence>
<dbReference type="InterPro" id="IPR002110">
    <property type="entry name" value="Ankyrin_rpt"/>
</dbReference>
<evidence type="ECO:0000313" key="3">
    <source>
        <dbReference type="EMBL" id="AXE83173.1"/>
    </source>
</evidence>